<sequence>MTKKVEYILNTPVDYLTMTDIKQDLSWYFDHHQKMVLASINPQIILISEKNKCVKSFIEHATHRFADGIGIVKMSQWTNGRIKERVAGIDVMASVLEFCHENKKSIFLYGAKPKVVAQAARNIQKDYSNIRVSGWLDGYDKKSSGEIIDIINQHHADVLFVALGSPKQEEWLQRYMPQLNPTIFQTVGGSFDVYSGEVKRAPEVFIKTNLEWLYRSVSNPKRFNRIFQVPLFVTKGLVWHLKQSKQ</sequence>
<keyword evidence="1" id="KW-0328">Glycosyltransferase</keyword>
<dbReference type="Pfam" id="PF03808">
    <property type="entry name" value="Glyco_tran_WecG"/>
    <property type="match status" value="1"/>
</dbReference>
<dbReference type="RefSeq" id="WP_071457349.1">
    <property type="nucleotide sequence ID" value="NZ_CP017267.1"/>
</dbReference>
<dbReference type="NCBIfam" id="TIGR00696">
    <property type="entry name" value="wecG_tagA_cpsF"/>
    <property type="match status" value="1"/>
</dbReference>
<organism evidence="3 4">
    <name type="scientific">Vagococcus teuberi</name>
    <dbReference type="NCBI Taxonomy" id="519472"/>
    <lineage>
        <taxon>Bacteria</taxon>
        <taxon>Bacillati</taxon>
        <taxon>Bacillota</taxon>
        <taxon>Bacilli</taxon>
        <taxon>Lactobacillales</taxon>
        <taxon>Enterococcaceae</taxon>
        <taxon>Vagococcus</taxon>
    </lineage>
</organism>
<dbReference type="PANTHER" id="PTHR34136:SF1">
    <property type="entry name" value="UDP-N-ACETYL-D-MANNOSAMINURONIC ACID TRANSFERASE"/>
    <property type="match status" value="1"/>
</dbReference>
<dbReference type="STRING" id="519472.BHY08_07880"/>
<accession>A0A1J0A747</accession>
<evidence type="ECO:0000313" key="3">
    <source>
        <dbReference type="EMBL" id="APB31747.1"/>
    </source>
</evidence>
<dbReference type="InterPro" id="IPR004629">
    <property type="entry name" value="WecG_TagA_CpsF"/>
</dbReference>
<dbReference type="OrthoDB" id="9771846at2"/>
<name>A0A1J0A747_9ENTE</name>
<keyword evidence="2 3" id="KW-0808">Transferase</keyword>
<dbReference type="EMBL" id="CP017267">
    <property type="protein sequence ID" value="APB31747.1"/>
    <property type="molecule type" value="Genomic_DNA"/>
</dbReference>
<evidence type="ECO:0000256" key="1">
    <source>
        <dbReference type="ARBA" id="ARBA00022676"/>
    </source>
</evidence>
<protein>
    <submittedName>
        <fullName evidence="3">Glycosyl transferase</fullName>
    </submittedName>
</protein>
<gene>
    <name evidence="3" type="ORF">BHY08_07880</name>
</gene>
<evidence type="ECO:0000256" key="2">
    <source>
        <dbReference type="ARBA" id="ARBA00022679"/>
    </source>
</evidence>
<dbReference type="Proteomes" id="UP000191200">
    <property type="component" value="Chromosome"/>
</dbReference>
<dbReference type="GO" id="GO:0016758">
    <property type="term" value="F:hexosyltransferase activity"/>
    <property type="evidence" value="ECO:0007669"/>
    <property type="project" value="TreeGrafter"/>
</dbReference>
<reference evidence="3 4" key="1">
    <citation type="submission" date="2016-09" db="EMBL/GenBank/DDBJ databases">
        <title>Vagococcus teuberi sp. nov., isolated from the Malian artisanal sour milk fene.</title>
        <authorList>
            <person name="Wullschleger S."/>
            <person name="Seifert C."/>
            <person name="Baumgartner S."/>
            <person name="Lacroix C."/>
            <person name="Bonfoh B."/>
            <person name="Stevens M.J."/>
            <person name="Meile L."/>
        </authorList>
    </citation>
    <scope>NUCLEOTIDE SEQUENCE [LARGE SCALE GENOMIC DNA]</scope>
    <source>
        <strain evidence="3 4">DSM 21459</strain>
    </source>
</reference>
<proteinExistence type="predicted"/>
<dbReference type="PANTHER" id="PTHR34136">
    <property type="match status" value="1"/>
</dbReference>
<evidence type="ECO:0000313" key="4">
    <source>
        <dbReference type="Proteomes" id="UP000191200"/>
    </source>
</evidence>
<dbReference type="CDD" id="cd06533">
    <property type="entry name" value="Glyco_transf_WecG_TagA"/>
    <property type="match status" value="1"/>
</dbReference>
<dbReference type="KEGG" id="vte:BHY08_07880"/>
<dbReference type="AlphaFoldDB" id="A0A1J0A747"/>
<keyword evidence="4" id="KW-1185">Reference proteome</keyword>